<proteinExistence type="predicted"/>
<evidence type="ECO:0000313" key="3">
    <source>
        <dbReference type="Proteomes" id="UP000298416"/>
    </source>
</evidence>
<dbReference type="Gene3D" id="1.25.40.10">
    <property type="entry name" value="Tetratricopeptide repeat domain"/>
    <property type="match status" value="1"/>
</dbReference>
<dbReference type="InterPro" id="IPR002885">
    <property type="entry name" value="PPR_rpt"/>
</dbReference>
<dbReference type="Pfam" id="PF01535">
    <property type="entry name" value="PPR"/>
    <property type="match status" value="2"/>
</dbReference>
<dbReference type="InterPro" id="IPR011990">
    <property type="entry name" value="TPR-like_helical_dom_sf"/>
</dbReference>
<protein>
    <recommendedName>
        <fullName evidence="4">Pentatricopeptide repeat-containing protein</fullName>
    </recommendedName>
</protein>
<dbReference type="Proteomes" id="UP000298416">
    <property type="component" value="Unassembled WGS sequence"/>
</dbReference>
<dbReference type="AlphaFoldDB" id="A0A8X8VZ87"/>
<evidence type="ECO:0000313" key="2">
    <source>
        <dbReference type="EMBL" id="KAG6385120.1"/>
    </source>
</evidence>
<dbReference type="NCBIfam" id="TIGR00756">
    <property type="entry name" value="PPR"/>
    <property type="match status" value="1"/>
</dbReference>
<reference evidence="2" key="2">
    <citation type="submission" date="2020-08" db="EMBL/GenBank/DDBJ databases">
        <title>Plant Genome Project.</title>
        <authorList>
            <person name="Zhang R.-G."/>
        </authorList>
    </citation>
    <scope>NUCLEOTIDE SEQUENCE</scope>
    <source>
        <strain evidence="2">Huo1</strain>
        <tissue evidence="2">Leaf</tissue>
    </source>
</reference>
<keyword evidence="3" id="KW-1185">Reference proteome</keyword>
<gene>
    <name evidence="2" type="ORF">SASPL_153948</name>
</gene>
<dbReference type="EMBL" id="PNBA02000022">
    <property type="protein sequence ID" value="KAG6385120.1"/>
    <property type="molecule type" value="Genomic_DNA"/>
</dbReference>
<accession>A0A8X8VZ87</accession>
<organism evidence="2">
    <name type="scientific">Salvia splendens</name>
    <name type="common">Scarlet sage</name>
    <dbReference type="NCBI Taxonomy" id="180675"/>
    <lineage>
        <taxon>Eukaryota</taxon>
        <taxon>Viridiplantae</taxon>
        <taxon>Streptophyta</taxon>
        <taxon>Embryophyta</taxon>
        <taxon>Tracheophyta</taxon>
        <taxon>Spermatophyta</taxon>
        <taxon>Magnoliopsida</taxon>
        <taxon>eudicotyledons</taxon>
        <taxon>Gunneridae</taxon>
        <taxon>Pentapetalae</taxon>
        <taxon>asterids</taxon>
        <taxon>lamiids</taxon>
        <taxon>Lamiales</taxon>
        <taxon>Lamiaceae</taxon>
        <taxon>Nepetoideae</taxon>
        <taxon>Mentheae</taxon>
        <taxon>Salviinae</taxon>
        <taxon>Salvia</taxon>
        <taxon>Salvia subgen. Calosphace</taxon>
        <taxon>core Calosphace</taxon>
    </lineage>
</organism>
<evidence type="ECO:0008006" key="4">
    <source>
        <dbReference type="Google" id="ProtNLM"/>
    </source>
</evidence>
<name>A0A8X8VZ87_SALSN</name>
<keyword evidence="1" id="KW-0677">Repeat</keyword>
<sequence length="119" mass="13232">MEKGEGEARRHGVNALIKGHCKSGNLRKSIDEFEAMLRNGSLDEVREVSLQMRGEPGWEWRFVLYSSLIDGFGKTCEGGCLRRWPGWAAPVTPAVTTVLIDALAKTGKVYEVVALVRDR</sequence>
<evidence type="ECO:0000256" key="1">
    <source>
        <dbReference type="ARBA" id="ARBA00022737"/>
    </source>
</evidence>
<comment type="caution">
    <text evidence="2">The sequence shown here is derived from an EMBL/GenBank/DDBJ whole genome shotgun (WGS) entry which is preliminary data.</text>
</comment>
<reference evidence="2" key="1">
    <citation type="submission" date="2018-01" db="EMBL/GenBank/DDBJ databases">
        <authorList>
            <person name="Mao J.F."/>
        </authorList>
    </citation>
    <scope>NUCLEOTIDE SEQUENCE</scope>
    <source>
        <strain evidence="2">Huo1</strain>
        <tissue evidence="2">Leaf</tissue>
    </source>
</reference>